<keyword evidence="1" id="KW-1185">Reference proteome</keyword>
<dbReference type="GO" id="GO:0001727">
    <property type="term" value="F:lipid kinase activity"/>
    <property type="evidence" value="ECO:0007669"/>
    <property type="project" value="TreeGrafter"/>
</dbReference>
<dbReference type="AlphaFoldDB" id="A0A915KUD0"/>
<evidence type="ECO:0000313" key="1">
    <source>
        <dbReference type="Proteomes" id="UP000887565"/>
    </source>
</evidence>
<dbReference type="GO" id="GO:0005737">
    <property type="term" value="C:cytoplasm"/>
    <property type="evidence" value="ECO:0007669"/>
    <property type="project" value="TreeGrafter"/>
</dbReference>
<proteinExistence type="predicted"/>
<name>A0A915KUD0_ROMCU</name>
<dbReference type="InterPro" id="IPR050187">
    <property type="entry name" value="Lipid_Phosphate_FormReg"/>
</dbReference>
<dbReference type="PANTHER" id="PTHR12358">
    <property type="entry name" value="SPHINGOSINE KINASE"/>
    <property type="match status" value="1"/>
</dbReference>
<organism evidence="1 2">
    <name type="scientific">Romanomermis culicivorax</name>
    <name type="common">Nematode worm</name>
    <dbReference type="NCBI Taxonomy" id="13658"/>
    <lineage>
        <taxon>Eukaryota</taxon>
        <taxon>Metazoa</taxon>
        <taxon>Ecdysozoa</taxon>
        <taxon>Nematoda</taxon>
        <taxon>Enoplea</taxon>
        <taxon>Dorylaimia</taxon>
        <taxon>Mermithida</taxon>
        <taxon>Mermithoidea</taxon>
        <taxon>Mermithidae</taxon>
        <taxon>Romanomermis</taxon>
    </lineage>
</organism>
<dbReference type="SUPFAM" id="SSF111331">
    <property type="entry name" value="NAD kinase/diacylglycerol kinase-like"/>
    <property type="match status" value="1"/>
</dbReference>
<protein>
    <submittedName>
        <fullName evidence="2">DAGKc domain-containing protein</fullName>
    </submittedName>
</protein>
<dbReference type="InterPro" id="IPR017438">
    <property type="entry name" value="ATP-NAD_kinase_N"/>
</dbReference>
<evidence type="ECO:0000313" key="2">
    <source>
        <dbReference type="WBParaSite" id="nRc.2.0.1.t41188-RA"/>
    </source>
</evidence>
<dbReference type="Proteomes" id="UP000887565">
    <property type="component" value="Unplaced"/>
</dbReference>
<sequence>LDFFQILNGLAARKDAPAALTIPLGVVPGGSGNALAVSCYFDARSSVQFDYALDAAFAIARPILKPLKLIHIHSKKQDFMSFMGLGWGILADIDIESEKFRRLLGGSRFFASGVVRFANLRAYSGRLGFKLAPNAGDYSSRRKLSASKMYSESCPNFRCDKNNNNENGTAIHHNAELEHEVAQEAEYFDANFRNKMGVIDDEVDLTHHLKINDSNANFYRKKKIVQSISNSKLSAHLSQFDKLKMPALDQPVPDDWTQIEGDFYSVYLIYLNHLGSSCPFMSDSRLDDDLMYLTVIRTQSAGRLDLLRFLTNMSNGSHLDVPGVEVK</sequence>
<dbReference type="PANTHER" id="PTHR12358:SF112">
    <property type="entry name" value="LD11247P-RELATED"/>
    <property type="match status" value="1"/>
</dbReference>
<dbReference type="Gene3D" id="2.60.200.40">
    <property type="match status" value="1"/>
</dbReference>
<reference evidence="2" key="1">
    <citation type="submission" date="2022-11" db="UniProtKB">
        <authorList>
            <consortium name="WormBaseParasite"/>
        </authorList>
    </citation>
    <scope>IDENTIFICATION</scope>
</reference>
<dbReference type="GO" id="GO:0046512">
    <property type="term" value="P:sphingosine biosynthetic process"/>
    <property type="evidence" value="ECO:0007669"/>
    <property type="project" value="TreeGrafter"/>
</dbReference>
<dbReference type="Gene3D" id="3.40.50.10330">
    <property type="entry name" value="Probable inorganic polyphosphate/atp-NAD kinase, domain 1"/>
    <property type="match status" value="1"/>
</dbReference>
<accession>A0A915KUD0</accession>
<dbReference type="InterPro" id="IPR016064">
    <property type="entry name" value="NAD/diacylglycerol_kinase_sf"/>
</dbReference>
<dbReference type="GO" id="GO:0016020">
    <property type="term" value="C:membrane"/>
    <property type="evidence" value="ECO:0007669"/>
    <property type="project" value="TreeGrafter"/>
</dbReference>
<dbReference type="WBParaSite" id="nRc.2.0.1.t41188-RA">
    <property type="protein sequence ID" value="nRc.2.0.1.t41188-RA"/>
    <property type="gene ID" value="nRc.2.0.1.g41188"/>
</dbReference>